<proteinExistence type="predicted"/>
<dbReference type="InterPro" id="IPR015915">
    <property type="entry name" value="Kelch-typ_b-propeller"/>
</dbReference>
<dbReference type="Gene3D" id="2.120.10.80">
    <property type="entry name" value="Kelch-type beta propeller"/>
    <property type="match status" value="1"/>
</dbReference>
<dbReference type="Proteomes" id="UP001158576">
    <property type="component" value="Chromosome PAR"/>
</dbReference>
<dbReference type="EMBL" id="OU015568">
    <property type="protein sequence ID" value="CAG5085788.1"/>
    <property type="molecule type" value="Genomic_DNA"/>
</dbReference>
<sequence>MKLLPLYFSAFSAQCPDTDLQKLCSDKCTDLLNECVEDCGNDTSCQSRCQGTWLDCLNECPCNSGCPNGCMVCSNPVCGGTGFGLILNERWGSSNRAYSLNLATDEIRVAQVSYNDFAFDMEDTCTVIFRGQTWFLGGYFNERKIANLVGCSVVPKSYVLTVGHIDGVYGSCGALNNEVYMCFGHENLGEDVCTRWDGENQTVVQQRSTKYHDWSSMINYQDQLMTVGGCGSIIDCNNMVEFYTEEGGWKTGANFPRWEIYGHTLTTDGAGIYLFGGKVRGAVNSQVYRLLDGEWSELGYVKQVLTGALVNSAFQMGRNAYVGKEYLEKFTLTSDNVESESIYAPDTNDLNLYYSPMIFSDTIMCA</sequence>
<organism evidence="1 2">
    <name type="scientific">Oikopleura dioica</name>
    <name type="common">Tunicate</name>
    <dbReference type="NCBI Taxonomy" id="34765"/>
    <lineage>
        <taxon>Eukaryota</taxon>
        <taxon>Metazoa</taxon>
        <taxon>Chordata</taxon>
        <taxon>Tunicata</taxon>
        <taxon>Appendicularia</taxon>
        <taxon>Copelata</taxon>
        <taxon>Oikopleuridae</taxon>
        <taxon>Oikopleura</taxon>
    </lineage>
</organism>
<protein>
    <submittedName>
        <fullName evidence="1">Oidioi.mRNA.OKI2018_I69.PAR.g11011.t1.cds</fullName>
    </submittedName>
</protein>
<dbReference type="SUPFAM" id="SSF50965">
    <property type="entry name" value="Galactose oxidase, central domain"/>
    <property type="match status" value="1"/>
</dbReference>
<name>A0ABN7RYH8_OIKDI</name>
<dbReference type="InterPro" id="IPR011043">
    <property type="entry name" value="Gal_Oxase/kelch_b-propeller"/>
</dbReference>
<keyword evidence="2" id="KW-1185">Reference proteome</keyword>
<reference evidence="1 2" key="1">
    <citation type="submission" date="2021-04" db="EMBL/GenBank/DDBJ databases">
        <authorList>
            <person name="Bliznina A."/>
        </authorList>
    </citation>
    <scope>NUCLEOTIDE SEQUENCE [LARGE SCALE GENOMIC DNA]</scope>
</reference>
<evidence type="ECO:0000313" key="2">
    <source>
        <dbReference type="Proteomes" id="UP001158576"/>
    </source>
</evidence>
<accession>A0ABN7RYH8</accession>
<gene>
    <name evidence="1" type="ORF">OKIOD_LOCUS2569</name>
</gene>
<evidence type="ECO:0000313" key="1">
    <source>
        <dbReference type="EMBL" id="CAG5085788.1"/>
    </source>
</evidence>